<sequence length="101" mass="11540">YSDQRRFDLDGTEFYNESEYLSEQYPITSTAVIWSLGVIFYFLTYRNALSIGSSYPLPDLPPTHSPLVQNIVQSCLQKNPNGRSTNQWLAQYPLTNSNAII</sequence>
<dbReference type="GO" id="GO:0004672">
    <property type="term" value="F:protein kinase activity"/>
    <property type="evidence" value="ECO:0007669"/>
    <property type="project" value="InterPro"/>
</dbReference>
<protein>
    <recommendedName>
        <fullName evidence="2">Protein kinase domain-containing protein</fullName>
    </recommendedName>
</protein>
<name>A0A815YXG8_9BILA</name>
<gene>
    <name evidence="4" type="ORF">GPM918_LOCUS40689</name>
    <name evidence="3" type="ORF">OVA965_LOCUS30289</name>
    <name evidence="6" type="ORF">SRO942_LOCUS41662</name>
    <name evidence="5" type="ORF">TMI583_LOCUS31089</name>
</gene>
<keyword evidence="1" id="KW-1133">Transmembrane helix</keyword>
<dbReference type="Proteomes" id="UP000682733">
    <property type="component" value="Unassembled WGS sequence"/>
</dbReference>
<evidence type="ECO:0000313" key="7">
    <source>
        <dbReference type="Proteomes" id="UP000663829"/>
    </source>
</evidence>
<dbReference type="Proteomes" id="UP000677228">
    <property type="component" value="Unassembled WGS sequence"/>
</dbReference>
<accession>A0A815YXG8</accession>
<feature type="non-terminal residue" evidence="4">
    <location>
        <position position="1"/>
    </location>
</feature>
<feature type="domain" description="Protein kinase" evidence="2">
    <location>
        <begin position="1"/>
        <end position="95"/>
    </location>
</feature>
<evidence type="ECO:0000259" key="2">
    <source>
        <dbReference type="PROSITE" id="PS50011"/>
    </source>
</evidence>
<dbReference type="EMBL" id="CAJNOK010021920">
    <property type="protein sequence ID" value="CAF1339794.1"/>
    <property type="molecule type" value="Genomic_DNA"/>
</dbReference>
<proteinExistence type="predicted"/>
<dbReference type="Gene3D" id="1.10.510.10">
    <property type="entry name" value="Transferase(Phosphotransferase) domain 1"/>
    <property type="match status" value="1"/>
</dbReference>
<evidence type="ECO:0000256" key="1">
    <source>
        <dbReference type="SAM" id="Phobius"/>
    </source>
</evidence>
<evidence type="ECO:0000313" key="4">
    <source>
        <dbReference type="EMBL" id="CAF1575383.1"/>
    </source>
</evidence>
<dbReference type="InterPro" id="IPR011009">
    <property type="entry name" value="Kinase-like_dom_sf"/>
</dbReference>
<reference evidence="4" key="1">
    <citation type="submission" date="2021-02" db="EMBL/GenBank/DDBJ databases">
        <authorList>
            <person name="Nowell W R."/>
        </authorList>
    </citation>
    <scope>NUCLEOTIDE SEQUENCE</scope>
</reference>
<dbReference type="EMBL" id="CAJOBC010096454">
    <property type="protein sequence ID" value="CAF4440290.1"/>
    <property type="molecule type" value="Genomic_DNA"/>
</dbReference>
<dbReference type="Proteomes" id="UP000681722">
    <property type="component" value="Unassembled WGS sequence"/>
</dbReference>
<dbReference type="AlphaFoldDB" id="A0A815YXG8"/>
<dbReference type="GO" id="GO:0005524">
    <property type="term" value="F:ATP binding"/>
    <property type="evidence" value="ECO:0007669"/>
    <property type="project" value="InterPro"/>
</dbReference>
<evidence type="ECO:0000313" key="6">
    <source>
        <dbReference type="EMBL" id="CAF4440290.1"/>
    </source>
</evidence>
<evidence type="ECO:0000313" key="3">
    <source>
        <dbReference type="EMBL" id="CAF1339794.1"/>
    </source>
</evidence>
<evidence type="ECO:0000313" key="5">
    <source>
        <dbReference type="EMBL" id="CAF4151107.1"/>
    </source>
</evidence>
<keyword evidence="1" id="KW-0812">Transmembrane</keyword>
<dbReference type="Proteomes" id="UP000663829">
    <property type="component" value="Unassembled WGS sequence"/>
</dbReference>
<keyword evidence="7" id="KW-1185">Reference proteome</keyword>
<organism evidence="4 7">
    <name type="scientific">Didymodactylos carnosus</name>
    <dbReference type="NCBI Taxonomy" id="1234261"/>
    <lineage>
        <taxon>Eukaryota</taxon>
        <taxon>Metazoa</taxon>
        <taxon>Spiralia</taxon>
        <taxon>Gnathifera</taxon>
        <taxon>Rotifera</taxon>
        <taxon>Eurotatoria</taxon>
        <taxon>Bdelloidea</taxon>
        <taxon>Philodinida</taxon>
        <taxon>Philodinidae</taxon>
        <taxon>Didymodactylos</taxon>
    </lineage>
</organism>
<dbReference type="EMBL" id="CAJNOQ010030573">
    <property type="protein sequence ID" value="CAF1575383.1"/>
    <property type="molecule type" value="Genomic_DNA"/>
</dbReference>
<keyword evidence="1" id="KW-0472">Membrane</keyword>
<comment type="caution">
    <text evidence="4">The sequence shown here is derived from an EMBL/GenBank/DDBJ whole genome shotgun (WGS) entry which is preliminary data.</text>
</comment>
<dbReference type="InterPro" id="IPR000719">
    <property type="entry name" value="Prot_kinase_dom"/>
</dbReference>
<dbReference type="EMBL" id="CAJOBA010043547">
    <property type="protein sequence ID" value="CAF4151107.1"/>
    <property type="molecule type" value="Genomic_DNA"/>
</dbReference>
<dbReference type="PROSITE" id="PS50011">
    <property type="entry name" value="PROTEIN_KINASE_DOM"/>
    <property type="match status" value="1"/>
</dbReference>
<dbReference type="SUPFAM" id="SSF56112">
    <property type="entry name" value="Protein kinase-like (PK-like)"/>
    <property type="match status" value="1"/>
</dbReference>
<dbReference type="OrthoDB" id="20524at2759"/>
<feature type="transmembrane region" description="Helical" evidence="1">
    <location>
        <begin position="25"/>
        <end position="43"/>
    </location>
</feature>